<feature type="compositionally biased region" description="Basic and acidic residues" evidence="3">
    <location>
        <begin position="121"/>
        <end position="139"/>
    </location>
</feature>
<feature type="compositionally biased region" description="Acidic residues" evidence="3">
    <location>
        <begin position="106"/>
        <end position="116"/>
    </location>
</feature>
<evidence type="ECO:0000256" key="3">
    <source>
        <dbReference type="SAM" id="MobiDB-lite"/>
    </source>
</evidence>
<dbReference type="InterPro" id="IPR026794">
    <property type="entry name" value="ADISSP"/>
</dbReference>
<feature type="region of interest" description="Disordered" evidence="3">
    <location>
        <begin position="102"/>
        <end position="192"/>
    </location>
</feature>
<dbReference type="RefSeq" id="XP_014157848.1">
    <property type="nucleotide sequence ID" value="XM_014302373.1"/>
</dbReference>
<accession>A0A0L0G546</accession>
<dbReference type="Proteomes" id="UP000054560">
    <property type="component" value="Unassembled WGS sequence"/>
</dbReference>
<dbReference type="PANTHER" id="PTHR13287:SF2">
    <property type="entry name" value="ADIPOSE-SECRETED SIGNALING PROTEIN"/>
    <property type="match status" value="1"/>
</dbReference>
<sequence>MKTAKVSLQDESGRSEVKHVSFNRVKQRQSTDHTNIRQVQWPDVLRGSATLSLGLLKTGCTYKMRFTFGCPSEDTSTSAHVEMIGPSGVSFDIGEDEVHIERADTPTEDTPTEDTPTDTPTDSRTDSPTDNPTAKDESRPVTSTHTHAHASMDMNAGSDAKYTDTHTSQDEHTQRDGYDPEDSHADSSRCPCAGGPVFVVTIATEYEGKISQVQRFLVTHEGREHEVAVTLLCNVMRKGSGTPSLKPGVRLVGCASHDSDYETEWTGF</sequence>
<evidence type="ECO:0000313" key="4">
    <source>
        <dbReference type="EMBL" id="KNC83946.1"/>
    </source>
</evidence>
<feature type="compositionally biased region" description="Basic and acidic residues" evidence="3">
    <location>
        <begin position="161"/>
        <end position="187"/>
    </location>
</feature>
<dbReference type="EMBL" id="KQ241798">
    <property type="protein sequence ID" value="KNC83946.1"/>
    <property type="molecule type" value="Genomic_DNA"/>
</dbReference>
<keyword evidence="5" id="KW-1185">Reference proteome</keyword>
<evidence type="ECO:0000256" key="2">
    <source>
        <dbReference type="ARBA" id="ARBA00035300"/>
    </source>
</evidence>
<proteinExistence type="inferred from homology"/>
<evidence type="ECO:0000313" key="5">
    <source>
        <dbReference type="Proteomes" id="UP000054560"/>
    </source>
</evidence>
<evidence type="ECO:0000256" key="1">
    <source>
        <dbReference type="ARBA" id="ARBA00035018"/>
    </source>
</evidence>
<dbReference type="PANTHER" id="PTHR13287">
    <property type="entry name" value="ADIPOSE-SECRETED SIGNALING PROTEIN"/>
    <property type="match status" value="1"/>
</dbReference>
<reference evidence="4 5" key="1">
    <citation type="submission" date="2011-02" db="EMBL/GenBank/DDBJ databases">
        <title>The Genome Sequence of Sphaeroforma arctica JP610.</title>
        <authorList>
            <consortium name="The Broad Institute Genome Sequencing Platform"/>
            <person name="Russ C."/>
            <person name="Cuomo C."/>
            <person name="Young S.K."/>
            <person name="Zeng Q."/>
            <person name="Gargeya S."/>
            <person name="Alvarado L."/>
            <person name="Berlin A."/>
            <person name="Chapman S.B."/>
            <person name="Chen Z."/>
            <person name="Freedman E."/>
            <person name="Gellesch M."/>
            <person name="Goldberg J."/>
            <person name="Griggs A."/>
            <person name="Gujja S."/>
            <person name="Heilman E."/>
            <person name="Heiman D."/>
            <person name="Howarth C."/>
            <person name="Mehta T."/>
            <person name="Neiman D."/>
            <person name="Pearson M."/>
            <person name="Roberts A."/>
            <person name="Saif S."/>
            <person name="Shea T."/>
            <person name="Shenoy N."/>
            <person name="Sisk P."/>
            <person name="Stolte C."/>
            <person name="Sykes S."/>
            <person name="White J."/>
            <person name="Yandava C."/>
            <person name="Burger G."/>
            <person name="Gray M.W."/>
            <person name="Holland P.W.H."/>
            <person name="King N."/>
            <person name="Lang F.B.F."/>
            <person name="Roger A.J."/>
            <person name="Ruiz-Trillo I."/>
            <person name="Haas B."/>
            <person name="Nusbaum C."/>
            <person name="Birren B."/>
        </authorList>
    </citation>
    <scope>NUCLEOTIDE SEQUENCE [LARGE SCALE GENOMIC DNA]</scope>
    <source>
        <strain evidence="4 5">JP610</strain>
    </source>
</reference>
<protein>
    <recommendedName>
        <fullName evidence="2">Adipose-secreted signaling protein</fullName>
    </recommendedName>
</protein>
<organism evidence="4 5">
    <name type="scientific">Sphaeroforma arctica JP610</name>
    <dbReference type="NCBI Taxonomy" id="667725"/>
    <lineage>
        <taxon>Eukaryota</taxon>
        <taxon>Ichthyosporea</taxon>
        <taxon>Ichthyophonida</taxon>
        <taxon>Sphaeroforma</taxon>
    </lineage>
</organism>
<comment type="similarity">
    <text evidence="1">Belongs to the ADISSP family.</text>
</comment>
<name>A0A0L0G546_9EUKA</name>
<dbReference type="AlphaFoldDB" id="A0A0L0G546"/>
<dbReference type="GeneID" id="25904314"/>
<dbReference type="Pfam" id="PF15006">
    <property type="entry name" value="DUF4517"/>
    <property type="match status" value="1"/>
</dbReference>
<gene>
    <name evidence="4" type="ORF">SARC_03810</name>
</gene>